<accession>T0KXE7</accession>
<dbReference type="Proteomes" id="UP000015530">
    <property type="component" value="Unassembled WGS sequence"/>
</dbReference>
<evidence type="ECO:0000256" key="1">
    <source>
        <dbReference type="ARBA" id="ARBA00022729"/>
    </source>
</evidence>
<keyword evidence="1" id="KW-0732">Signal</keyword>
<dbReference type="HOGENOM" id="CLU_371714_0_0_1"/>
<organism evidence="3 4">
    <name type="scientific">Colletotrichum gloeosporioides (strain Cg-14)</name>
    <name type="common">Anthracnose fungus</name>
    <name type="synonym">Glomerella cingulata</name>
    <dbReference type="NCBI Taxonomy" id="1237896"/>
    <lineage>
        <taxon>Eukaryota</taxon>
        <taxon>Fungi</taxon>
        <taxon>Dikarya</taxon>
        <taxon>Ascomycota</taxon>
        <taxon>Pezizomycotina</taxon>
        <taxon>Sordariomycetes</taxon>
        <taxon>Hypocreomycetidae</taxon>
        <taxon>Glomerellales</taxon>
        <taxon>Glomerellaceae</taxon>
        <taxon>Colletotrichum</taxon>
        <taxon>Colletotrichum gloeosporioides species complex</taxon>
    </lineage>
</organism>
<proteinExistence type="predicted"/>
<evidence type="ECO:0000313" key="4">
    <source>
        <dbReference type="Proteomes" id="UP000015530"/>
    </source>
</evidence>
<dbReference type="STRING" id="1237896.T0KXE7"/>
<evidence type="ECO:0000313" key="3">
    <source>
        <dbReference type="EMBL" id="EQB57133.1"/>
    </source>
</evidence>
<dbReference type="AlphaFoldDB" id="T0KXE7"/>
<reference evidence="4" key="1">
    <citation type="journal article" date="2013" name="Mol. Plant Microbe Interact.">
        <title>Global aspects of pacC regulation of pathogenicity genes in Colletotrichum gloeosporioides as revealed by transcriptome analysis.</title>
        <authorList>
            <person name="Alkan N."/>
            <person name="Meng X."/>
            <person name="Friedlander G."/>
            <person name="Reuveni E."/>
            <person name="Sukno S."/>
            <person name="Sherman A."/>
            <person name="Thon M."/>
            <person name="Fluhr R."/>
            <person name="Prusky D."/>
        </authorList>
    </citation>
    <scope>NUCLEOTIDE SEQUENCE [LARGE SCALE GENOMIC DNA]</scope>
    <source>
        <strain evidence="4">Cg-14</strain>
    </source>
</reference>
<dbReference type="Pfam" id="PF13517">
    <property type="entry name" value="FG-GAP_3"/>
    <property type="match status" value="1"/>
</dbReference>
<dbReference type="SUPFAM" id="SSF69318">
    <property type="entry name" value="Integrin alpha N-terminal domain"/>
    <property type="match status" value="1"/>
</dbReference>
<gene>
    <name evidence="3" type="ORF">CGLO_02770</name>
</gene>
<name>T0KXE7_COLGC</name>
<dbReference type="EMBL" id="AMYD01000569">
    <property type="protein sequence ID" value="EQB57133.1"/>
    <property type="molecule type" value="Genomic_DNA"/>
</dbReference>
<feature type="region of interest" description="Disordered" evidence="2">
    <location>
        <begin position="369"/>
        <end position="429"/>
    </location>
</feature>
<evidence type="ECO:0000256" key="2">
    <source>
        <dbReference type="SAM" id="MobiDB-lite"/>
    </source>
</evidence>
<dbReference type="OrthoDB" id="4841254at2759"/>
<comment type="caution">
    <text evidence="3">The sequence shown here is derived from an EMBL/GenBank/DDBJ whole genome shotgun (WGS) entry which is preliminary data.</text>
</comment>
<dbReference type="InterPro" id="IPR013517">
    <property type="entry name" value="FG-GAP"/>
</dbReference>
<dbReference type="InterPro" id="IPR028994">
    <property type="entry name" value="Integrin_alpha_N"/>
</dbReference>
<feature type="compositionally biased region" description="Acidic residues" evidence="2">
    <location>
        <begin position="397"/>
        <end position="407"/>
    </location>
</feature>
<sequence>MAQQRRDDAMWVDDGGKTYTWTNSRSCRKGYVGNGLNFAWRQAFYKGGSSGPTHMGMGGTKLRTCIHFARIYGESSVFGKLPLQDYVYLEHTKMAEDKHYFEMRVWKNIGGGGSKIEADDNKYCNLVGHRDGRADYLWTQSTGEMALFTNGGKGTIGDTDAEGCWDPSPGIISRPSRSMDRRDLHLQDWDGDGDCDIVYVNRETHAVEVFLNQYPRTGSLGWAHLTNPAPGLTWGHKRGLGVFDLAVRFADLTGNNRADYLCIAPDGTVSGYLQQDSGAFVDVGQIKFAIGRDRANSIGRHMGLVQRRPQLRGSPDTGGGSSFYWRVQEKKAYCGLTAGSCISYADLDGNDHADEHYILDSFNNKGRTWLNPSRGLTDRTGDDNPVTNPNLPIQPGSDEDDDTDGGSDGDHTPYVPNPKDDNPLPTCPDASKYTTIEQLEANAGLIDLWCGPQYTITILLQTSKTRSLATTRSWPAATTTEGISCQWCRDPCDVKRPCDDFRRYTNTTQPCPPDHSQRGVNSNDENTINWILSSDTEGEVWDAAAAEVGAPREKMNIAKLQSIGTLDSSCSRDAVYNGIEHMTASCYYRNDIVESVSMSILLIRDSVDFMENVVNMGKELEEIDKKSFILNLLSAISLVVSMGGSTTASAGLTSLGRAFVVIAESAVIGVGIFDIFQTTSVIPLDLFGILFSVKGIRDVSNARKAALARRAMPHADIARISTKVAAELEQISWVNSRNARGWICLRYK</sequence>
<protein>
    <submittedName>
        <fullName evidence="3">Uncharacterized protein</fullName>
    </submittedName>
</protein>